<evidence type="ECO:0000313" key="7">
    <source>
        <dbReference type="Proteomes" id="UP000235388"/>
    </source>
</evidence>
<accession>A0A2N5UFQ1</accession>
<keyword evidence="2" id="KW-1133">Transmembrane helix</keyword>
<evidence type="ECO:0000313" key="4">
    <source>
        <dbReference type="EMBL" id="PLW16554.1"/>
    </source>
</evidence>
<evidence type="ECO:0000256" key="1">
    <source>
        <dbReference type="SAM" id="MobiDB-lite"/>
    </source>
</evidence>
<dbReference type="EMBL" id="PGCI01000278">
    <property type="protein sequence ID" value="PLW31073.1"/>
    <property type="molecule type" value="Genomic_DNA"/>
</dbReference>
<keyword evidence="2" id="KW-0472">Membrane</keyword>
<dbReference type="EMBL" id="PGCI01000769">
    <property type="protein sequence ID" value="PLW16554.1"/>
    <property type="molecule type" value="Genomic_DNA"/>
</dbReference>
<keyword evidence="3" id="KW-0732">Signal</keyword>
<feature type="compositionally biased region" description="Low complexity" evidence="1">
    <location>
        <begin position="67"/>
        <end position="95"/>
    </location>
</feature>
<evidence type="ECO:0000313" key="6">
    <source>
        <dbReference type="EMBL" id="PLW36571.1"/>
    </source>
</evidence>
<feature type="compositionally biased region" description="Polar residues" evidence="1">
    <location>
        <begin position="26"/>
        <end position="36"/>
    </location>
</feature>
<protein>
    <recommendedName>
        <fullName evidence="9">REJ domain-containing protein</fullName>
    </recommendedName>
</protein>
<feature type="region of interest" description="Disordered" evidence="1">
    <location>
        <begin position="26"/>
        <end position="200"/>
    </location>
</feature>
<feature type="signal peptide" evidence="3">
    <location>
        <begin position="1"/>
        <end position="20"/>
    </location>
</feature>
<evidence type="ECO:0000313" key="5">
    <source>
        <dbReference type="EMBL" id="PLW31073.1"/>
    </source>
</evidence>
<evidence type="ECO:0000256" key="2">
    <source>
        <dbReference type="SAM" id="Phobius"/>
    </source>
</evidence>
<proteinExistence type="predicted"/>
<organism evidence="6 7">
    <name type="scientific">Puccinia coronata f. sp. avenae</name>
    <dbReference type="NCBI Taxonomy" id="200324"/>
    <lineage>
        <taxon>Eukaryota</taxon>
        <taxon>Fungi</taxon>
        <taxon>Dikarya</taxon>
        <taxon>Basidiomycota</taxon>
        <taxon>Pucciniomycotina</taxon>
        <taxon>Pucciniomycetes</taxon>
        <taxon>Pucciniales</taxon>
        <taxon>Pucciniaceae</taxon>
        <taxon>Puccinia</taxon>
    </lineage>
</organism>
<feature type="compositionally biased region" description="Low complexity" evidence="1">
    <location>
        <begin position="164"/>
        <end position="184"/>
    </location>
</feature>
<evidence type="ECO:0008006" key="9">
    <source>
        <dbReference type="Google" id="ProtNLM"/>
    </source>
</evidence>
<dbReference type="Proteomes" id="UP000235392">
    <property type="component" value="Unassembled WGS sequence"/>
</dbReference>
<dbReference type="OrthoDB" id="3261505at2759"/>
<comment type="caution">
    <text evidence="6">The sequence shown here is derived from an EMBL/GenBank/DDBJ whole genome shotgun (WGS) entry which is preliminary data.</text>
</comment>
<evidence type="ECO:0000256" key="3">
    <source>
        <dbReference type="SAM" id="SignalP"/>
    </source>
</evidence>
<keyword evidence="7" id="KW-1185">Reference proteome</keyword>
<dbReference type="Proteomes" id="UP000235388">
    <property type="component" value="Unassembled WGS sequence"/>
</dbReference>
<feature type="chain" id="PRO_5015083852" description="REJ domain-containing protein" evidence="3">
    <location>
        <begin position="21"/>
        <end position="357"/>
    </location>
</feature>
<gene>
    <name evidence="6" type="ORF">PCANC_15514</name>
    <name evidence="5" type="ORF">PCASD_13541</name>
    <name evidence="4" type="ORF">PCASD_16888</name>
</gene>
<evidence type="ECO:0000313" key="8">
    <source>
        <dbReference type="Proteomes" id="UP000235392"/>
    </source>
</evidence>
<sequence length="357" mass="37183">MHQLACSLLLLAVLLSPASLQDLASSPQASSLQRRQLPSPAGSPSPLTGALFDPIGTNRAVEPTKGSPSTTSPSPVDPAASSSVSSSQSAPSATPKDPQLGDSLLPLLGSAPFPITPSPAPSSIPTSSAHPLSPSSSVTTTSTSTASVSTPTPVPPTRGQLPNSDLTTTSTASSAASSPSGDSTNRNSRPPAHKADDNSGGFGATTIKLIAIIAAVVGGLFLLWTIIRKWKFRPSKRFAKKLDDYDEDVFAPRPPSFGEKRGNDYQAYSIPKPPNSASAFASPYPSYPERSVSPQQKISYGNDLHQGSQGYQNPRLSHISITQPPAMFEPSPYRISLGLGNVPHAYPPSDHTKPTAM</sequence>
<dbReference type="AlphaFoldDB" id="A0A2N5UFQ1"/>
<keyword evidence="2" id="KW-0812">Transmembrane</keyword>
<name>A0A2N5UFQ1_9BASI</name>
<feature type="compositionally biased region" description="Low complexity" evidence="1">
    <location>
        <begin position="123"/>
        <end position="151"/>
    </location>
</feature>
<reference evidence="7 8" key="1">
    <citation type="submission" date="2017-11" db="EMBL/GenBank/DDBJ databases">
        <title>De novo assembly and phasing of dikaryotic genomes from two isolates of Puccinia coronata f. sp. avenae, the causal agent of oat crown rust.</title>
        <authorList>
            <person name="Miller M.E."/>
            <person name="Zhang Y."/>
            <person name="Omidvar V."/>
            <person name="Sperschneider J."/>
            <person name="Schwessinger B."/>
            <person name="Raley C."/>
            <person name="Palmer J.M."/>
            <person name="Garnica D."/>
            <person name="Upadhyaya N."/>
            <person name="Rathjen J."/>
            <person name="Taylor J.M."/>
            <person name="Park R.F."/>
            <person name="Dodds P.N."/>
            <person name="Hirsch C.D."/>
            <person name="Kianian S.F."/>
            <person name="Figueroa M."/>
        </authorList>
    </citation>
    <scope>NUCLEOTIDE SEQUENCE [LARGE SCALE GENOMIC DNA]</scope>
    <source>
        <strain evidence="6">12NC29</strain>
        <strain evidence="4">12SD80</strain>
    </source>
</reference>
<feature type="transmembrane region" description="Helical" evidence="2">
    <location>
        <begin position="209"/>
        <end position="227"/>
    </location>
</feature>
<dbReference type="EMBL" id="PGCJ01000237">
    <property type="protein sequence ID" value="PLW36571.1"/>
    <property type="molecule type" value="Genomic_DNA"/>
</dbReference>